<protein>
    <submittedName>
        <fullName evidence="11">Glycoside hydrolase, family 28</fullName>
    </submittedName>
</protein>
<comment type="similarity">
    <text evidence="2 9">Belongs to the glycosyl hydrolase 28 family.</text>
</comment>
<organism evidence="11 12">
    <name type="scientific">Dillenia turbinata</name>
    <dbReference type="NCBI Taxonomy" id="194707"/>
    <lineage>
        <taxon>Eukaryota</taxon>
        <taxon>Viridiplantae</taxon>
        <taxon>Streptophyta</taxon>
        <taxon>Embryophyta</taxon>
        <taxon>Tracheophyta</taxon>
        <taxon>Spermatophyta</taxon>
        <taxon>Magnoliopsida</taxon>
        <taxon>eudicotyledons</taxon>
        <taxon>Gunneridae</taxon>
        <taxon>Pentapetalae</taxon>
        <taxon>Dilleniales</taxon>
        <taxon>Dilleniaceae</taxon>
        <taxon>Dillenia</taxon>
    </lineage>
</organism>
<dbReference type="FunFam" id="2.160.20.10:FF:000004">
    <property type="entry name" value="Pectin lyase-like superfamily protein"/>
    <property type="match status" value="1"/>
</dbReference>
<keyword evidence="4" id="KW-0964">Secreted</keyword>
<dbReference type="EMBL" id="JBAMMX010000022">
    <property type="protein sequence ID" value="KAK6917933.1"/>
    <property type="molecule type" value="Genomic_DNA"/>
</dbReference>
<dbReference type="InterPro" id="IPR011050">
    <property type="entry name" value="Pectin_lyase_fold/virulence"/>
</dbReference>
<dbReference type="Proteomes" id="UP001370490">
    <property type="component" value="Unassembled WGS sequence"/>
</dbReference>
<proteinExistence type="inferred from homology"/>
<evidence type="ECO:0000256" key="5">
    <source>
        <dbReference type="ARBA" id="ARBA00022801"/>
    </source>
</evidence>
<gene>
    <name evidence="11" type="ORF">RJ641_016355</name>
</gene>
<dbReference type="GO" id="GO:0005975">
    <property type="term" value="P:carbohydrate metabolic process"/>
    <property type="evidence" value="ECO:0007669"/>
    <property type="project" value="InterPro"/>
</dbReference>
<dbReference type="AlphaFoldDB" id="A0AAN8UJH1"/>
<keyword evidence="12" id="KW-1185">Reference proteome</keyword>
<accession>A0AAN8UJH1</accession>
<keyword evidence="10" id="KW-0732">Signal</keyword>
<evidence type="ECO:0000256" key="9">
    <source>
        <dbReference type="RuleBase" id="RU361169"/>
    </source>
</evidence>
<dbReference type="SMART" id="SM00710">
    <property type="entry name" value="PbH1"/>
    <property type="match status" value="6"/>
</dbReference>
<evidence type="ECO:0000256" key="4">
    <source>
        <dbReference type="ARBA" id="ARBA00022525"/>
    </source>
</evidence>
<dbReference type="GO" id="GO:0004650">
    <property type="term" value="F:polygalacturonase activity"/>
    <property type="evidence" value="ECO:0007669"/>
    <property type="project" value="InterPro"/>
</dbReference>
<keyword evidence="7" id="KW-0961">Cell wall biogenesis/degradation</keyword>
<sequence length="395" mass="42487">MGLMSSTFLRAFIVRLFLTIVSNVNAQTKVFNVMSYGAVADGKTDNTKSFLSAWNDACEWRGEGTVLVPSGTYQLGAINFKGVCNGKMVFNVDGTIKAPPYSPGDDRWIVFNHVNDLIVTGNGVFDGQGATAWPHNSCDQSLNCKPLPPSLYFQNVTNALVKNITSINSKQFHFIINGSTNVSMSSLNIRAPSDSRNTDGIHVGNSNNIHISQSTIGTGDDCISLGPGSKSVVITDVNCGPGHGISVGSLGRYAGEEDVIGIYVKNCNLTGTTNGLRIKTWASPQSLLAYNLTYKNIHMDNVQNPIFIDQKYCPNSLCQSQGSSQVQIELVKFINIMGTSSSLVAVDLKCSKSKPCKGIELNNIHLDYNGEGPSTATCSNVNQISYQNEVVPSCT</sequence>
<evidence type="ECO:0000256" key="7">
    <source>
        <dbReference type="ARBA" id="ARBA00023316"/>
    </source>
</evidence>
<dbReference type="Gene3D" id="2.160.20.10">
    <property type="entry name" value="Single-stranded right-handed beta-helix, Pectin lyase-like"/>
    <property type="match status" value="1"/>
</dbReference>
<dbReference type="InterPro" id="IPR000743">
    <property type="entry name" value="Glyco_hydro_28"/>
</dbReference>
<dbReference type="GO" id="GO:0071555">
    <property type="term" value="P:cell wall organization"/>
    <property type="evidence" value="ECO:0007669"/>
    <property type="project" value="UniProtKB-KW"/>
</dbReference>
<comment type="caution">
    <text evidence="11">The sequence shown here is derived from an EMBL/GenBank/DDBJ whole genome shotgun (WGS) entry which is preliminary data.</text>
</comment>
<dbReference type="SUPFAM" id="SSF51126">
    <property type="entry name" value="Pectin lyase-like"/>
    <property type="match status" value="1"/>
</dbReference>
<evidence type="ECO:0000256" key="2">
    <source>
        <dbReference type="ARBA" id="ARBA00008834"/>
    </source>
</evidence>
<feature type="active site" evidence="8">
    <location>
        <position position="243"/>
    </location>
</feature>
<keyword evidence="5 9" id="KW-0378">Hydrolase</keyword>
<keyword evidence="6 9" id="KW-0326">Glycosidase</keyword>
<dbReference type="PANTHER" id="PTHR31375">
    <property type="match status" value="1"/>
</dbReference>
<dbReference type="PROSITE" id="PS00502">
    <property type="entry name" value="POLYGALACTURONASE"/>
    <property type="match status" value="1"/>
</dbReference>
<comment type="subcellular location">
    <subcellularLocation>
        <location evidence="1">Secreted</location>
        <location evidence="1">Cell wall</location>
    </subcellularLocation>
</comment>
<reference evidence="11 12" key="1">
    <citation type="submission" date="2023-12" db="EMBL/GenBank/DDBJ databases">
        <title>A high-quality genome assembly for Dillenia turbinata (Dilleniales).</title>
        <authorList>
            <person name="Chanderbali A."/>
        </authorList>
    </citation>
    <scope>NUCLEOTIDE SEQUENCE [LARGE SCALE GENOMIC DNA]</scope>
    <source>
        <strain evidence="11">LSX21</strain>
        <tissue evidence="11">Leaf</tissue>
    </source>
</reference>
<keyword evidence="3" id="KW-0134">Cell wall</keyword>
<feature type="chain" id="PRO_5042818857" evidence="10">
    <location>
        <begin position="27"/>
        <end position="395"/>
    </location>
</feature>
<evidence type="ECO:0000256" key="6">
    <source>
        <dbReference type="ARBA" id="ARBA00023295"/>
    </source>
</evidence>
<evidence type="ECO:0000313" key="11">
    <source>
        <dbReference type="EMBL" id="KAK6917933.1"/>
    </source>
</evidence>
<evidence type="ECO:0000256" key="3">
    <source>
        <dbReference type="ARBA" id="ARBA00022512"/>
    </source>
</evidence>
<evidence type="ECO:0000256" key="10">
    <source>
        <dbReference type="SAM" id="SignalP"/>
    </source>
</evidence>
<evidence type="ECO:0000256" key="1">
    <source>
        <dbReference type="ARBA" id="ARBA00004191"/>
    </source>
</evidence>
<feature type="signal peptide" evidence="10">
    <location>
        <begin position="1"/>
        <end position="26"/>
    </location>
</feature>
<dbReference type="Pfam" id="PF00295">
    <property type="entry name" value="Glyco_hydro_28"/>
    <property type="match status" value="1"/>
</dbReference>
<evidence type="ECO:0000313" key="12">
    <source>
        <dbReference type="Proteomes" id="UP001370490"/>
    </source>
</evidence>
<evidence type="ECO:0000256" key="8">
    <source>
        <dbReference type="PROSITE-ProRule" id="PRU10052"/>
    </source>
</evidence>
<name>A0AAN8UJH1_9MAGN</name>
<dbReference type="InterPro" id="IPR006626">
    <property type="entry name" value="PbH1"/>
</dbReference>
<dbReference type="InterPro" id="IPR012334">
    <property type="entry name" value="Pectin_lyas_fold"/>
</dbReference>